<accession>A0A1F5WD68</accession>
<evidence type="ECO:0008006" key="4">
    <source>
        <dbReference type="Google" id="ProtNLM"/>
    </source>
</evidence>
<keyword evidence="1" id="KW-1133">Transmembrane helix</keyword>
<evidence type="ECO:0000313" key="2">
    <source>
        <dbReference type="EMBL" id="OGF73628.1"/>
    </source>
</evidence>
<proteinExistence type="predicted"/>
<evidence type="ECO:0000256" key="1">
    <source>
        <dbReference type="SAM" id="Phobius"/>
    </source>
</evidence>
<name>A0A1F5WD68_9BACT</name>
<keyword evidence="1" id="KW-0472">Membrane</keyword>
<comment type="caution">
    <text evidence="2">The sequence shown here is derived from an EMBL/GenBank/DDBJ whole genome shotgun (WGS) entry which is preliminary data.</text>
</comment>
<gene>
    <name evidence="2" type="ORF">A3J56_00615</name>
</gene>
<dbReference type="Proteomes" id="UP000178406">
    <property type="component" value="Unassembled WGS sequence"/>
</dbReference>
<dbReference type="STRING" id="1798338.A3J56_00615"/>
<protein>
    <recommendedName>
        <fullName evidence="4">Type 4 fimbrial biogenesis protein PilX N-terminal domain-containing protein</fullName>
    </recommendedName>
</protein>
<dbReference type="NCBIfam" id="NF041539">
    <property type="entry name" value="choice_anch_R"/>
    <property type="match status" value="1"/>
</dbReference>
<organism evidence="2 3">
    <name type="scientific">Candidatus Giovannonibacteria bacterium RIFCSPHIGHO2_02_FULL_46_20</name>
    <dbReference type="NCBI Taxonomy" id="1798338"/>
    <lineage>
        <taxon>Bacteria</taxon>
        <taxon>Candidatus Giovannoniibacteriota</taxon>
    </lineage>
</organism>
<keyword evidence="1" id="KW-0812">Transmembrane</keyword>
<sequence length="607" mass="64342">MKRTPIQYIQRAQCKQSSGQAALISIFFVMMIMLSAAFGVSSLALNEHKVANENAQSNKSFFAADAGVEDAIYRYKTGKNVSPSFTIILNGATSDVEIESISPTERKITATGDASNRIRAASAEIIIQPGASFSMALQAGTGGIKLGEGSAIYGNVYSNGSVIGDSNASTSGNVSIAGSQIALHQFYDTHTGDYNIGQVGSKIDIAQSFIPTADGTISQVSLFIKKFNTPGNRYIKIVTSSGESPTKTVLASGLISANQVTGNFAWINIPLDSTPQLSAGTTYWIIFDSSLNGTNYYVWGYDVAGAGSKYSPNWNASSPLWSPIVGKMNYKIWFGDAPNIAKDIEVGGDLRAHTIQTSKVHGNAFYQTIDQYSLDWLNTYDGGTASISTDLPTENMPISDAQIDAWKEEAEDPEKGGSTYDGPCPYVPTSGSTIGPMRINCDFNTSNSTSLNIMSPIWVTGNMNIDNSNTFVLELSAGEDENTDGIIIADGKINPGNSFAACGSAGYSQSQSKCNPSNGSYLTLISTYSGGDQAITLSNASDGAVFYAPYGEIKAGNGLTINSATAKQLTLGNNSSIKYEDALAAMFFSSQGGTSQWGINSWQEIVP</sequence>
<reference evidence="2 3" key="1">
    <citation type="journal article" date="2016" name="Nat. Commun.">
        <title>Thousands of microbial genomes shed light on interconnected biogeochemical processes in an aquifer system.</title>
        <authorList>
            <person name="Anantharaman K."/>
            <person name="Brown C.T."/>
            <person name="Hug L.A."/>
            <person name="Sharon I."/>
            <person name="Castelle C.J."/>
            <person name="Probst A.J."/>
            <person name="Thomas B.C."/>
            <person name="Singh A."/>
            <person name="Wilkins M.J."/>
            <person name="Karaoz U."/>
            <person name="Brodie E.L."/>
            <person name="Williams K.H."/>
            <person name="Hubbard S.S."/>
            <person name="Banfield J.F."/>
        </authorList>
    </citation>
    <scope>NUCLEOTIDE SEQUENCE [LARGE SCALE GENOMIC DNA]</scope>
</reference>
<dbReference type="AlphaFoldDB" id="A0A1F5WD68"/>
<dbReference type="EMBL" id="MFHQ01000039">
    <property type="protein sequence ID" value="OGF73628.1"/>
    <property type="molecule type" value="Genomic_DNA"/>
</dbReference>
<feature type="transmembrane region" description="Helical" evidence="1">
    <location>
        <begin position="21"/>
        <end position="45"/>
    </location>
</feature>
<evidence type="ECO:0000313" key="3">
    <source>
        <dbReference type="Proteomes" id="UP000178406"/>
    </source>
</evidence>